<dbReference type="PROSITE" id="PS50943">
    <property type="entry name" value="HTH_CROC1"/>
    <property type="match status" value="1"/>
</dbReference>
<evidence type="ECO:0000256" key="2">
    <source>
        <dbReference type="ARBA" id="ARBA00023125"/>
    </source>
</evidence>
<dbReference type="Proteomes" id="UP000007463">
    <property type="component" value="Chromosome"/>
</dbReference>
<dbReference type="RefSeq" id="WP_013686885.1">
    <property type="nucleotide sequence ID" value="NC_015321.1"/>
</dbReference>
<dbReference type="KEGG" id="fte:Fluta_2129"/>
<evidence type="ECO:0000313" key="5">
    <source>
        <dbReference type="EMBL" id="AEA44115.1"/>
    </source>
</evidence>
<dbReference type="SUPFAM" id="SSF47413">
    <property type="entry name" value="lambda repressor-like DNA-binding domains"/>
    <property type="match status" value="1"/>
</dbReference>
<dbReference type="eggNOG" id="COG3655">
    <property type="taxonomic scope" value="Bacteria"/>
</dbReference>
<accession>F2I9V7</accession>
<dbReference type="Gene3D" id="1.10.260.40">
    <property type="entry name" value="lambda repressor-like DNA-binding domains"/>
    <property type="match status" value="1"/>
</dbReference>
<dbReference type="GO" id="GO:0003677">
    <property type="term" value="F:DNA binding"/>
    <property type="evidence" value="ECO:0007669"/>
    <property type="project" value="UniProtKB-KW"/>
</dbReference>
<gene>
    <name evidence="5" type="ordered locus">Fluta_2129</name>
</gene>
<keyword evidence="1" id="KW-0805">Transcription regulation</keyword>
<evidence type="ECO:0000259" key="4">
    <source>
        <dbReference type="PROSITE" id="PS50943"/>
    </source>
</evidence>
<evidence type="ECO:0000313" key="6">
    <source>
        <dbReference type="Proteomes" id="UP000007463"/>
    </source>
</evidence>
<reference evidence="6" key="2">
    <citation type="submission" date="2011-02" db="EMBL/GenBank/DDBJ databases">
        <title>The complete genome of Fluviicola taffensis DSM 16823.</title>
        <authorList>
            <consortium name="US DOE Joint Genome Institute (JGI-PGF)"/>
            <person name="Lucas S."/>
            <person name="Copeland A."/>
            <person name="Lapidus A."/>
            <person name="Bruce D."/>
            <person name="Goodwin L."/>
            <person name="Pitluck S."/>
            <person name="Kyrpides N."/>
            <person name="Mavromatis K."/>
            <person name="Ivanova N."/>
            <person name="Mikhailova N."/>
            <person name="Pagani I."/>
            <person name="Chertkov O."/>
            <person name="Detter J.C."/>
            <person name="Han C."/>
            <person name="Tapia R."/>
            <person name="Land M."/>
            <person name="Hauser L."/>
            <person name="Markowitz V."/>
            <person name="Cheng J.-F."/>
            <person name="Hugenholtz P."/>
            <person name="Woyke T."/>
            <person name="Wu D."/>
            <person name="Tindall B."/>
            <person name="Pomrenke H.G."/>
            <person name="Brambilla E."/>
            <person name="Klenk H.-P."/>
            <person name="Eisen J.A."/>
        </authorList>
    </citation>
    <scope>NUCLEOTIDE SEQUENCE [LARGE SCALE GENOMIC DNA]</scope>
    <source>
        <strain evidence="6">DSM 16823 / RW262 / RW262</strain>
    </source>
</reference>
<keyword evidence="6" id="KW-1185">Reference proteome</keyword>
<dbReference type="AlphaFoldDB" id="F2I9V7"/>
<dbReference type="PANTHER" id="PTHR40661:SF3">
    <property type="entry name" value="FELS-1 PROPHAGE TRANSCRIPTIONAL REGULATOR"/>
    <property type="match status" value="1"/>
</dbReference>
<protein>
    <submittedName>
        <fullName evidence="5">Helix-turn-helix domain protein</fullName>
    </submittedName>
</protein>
<dbReference type="InterPro" id="IPR010982">
    <property type="entry name" value="Lambda_DNA-bd_dom_sf"/>
</dbReference>
<sequence>MKTLGKDEKTLHNRIKIVLAEKNMSQSELSELTGLSKSRISSYCTNNSQPSLETLRMIATVLKVNATRLIVPTPDGDEK</sequence>
<evidence type="ECO:0000256" key="1">
    <source>
        <dbReference type="ARBA" id="ARBA00023015"/>
    </source>
</evidence>
<dbReference type="InterPro" id="IPR001387">
    <property type="entry name" value="Cro/C1-type_HTH"/>
</dbReference>
<dbReference type="EMBL" id="CP002542">
    <property type="protein sequence ID" value="AEA44115.1"/>
    <property type="molecule type" value="Genomic_DNA"/>
</dbReference>
<dbReference type="Pfam" id="PF01381">
    <property type="entry name" value="HTH_3"/>
    <property type="match status" value="1"/>
</dbReference>
<dbReference type="OrthoDB" id="7865033at2"/>
<keyword evidence="3" id="KW-0804">Transcription</keyword>
<feature type="domain" description="HTH cro/C1-type" evidence="4">
    <location>
        <begin position="15"/>
        <end position="69"/>
    </location>
</feature>
<dbReference type="SMART" id="SM00530">
    <property type="entry name" value="HTH_XRE"/>
    <property type="match status" value="1"/>
</dbReference>
<keyword evidence="2" id="KW-0238">DNA-binding</keyword>
<proteinExistence type="predicted"/>
<organism evidence="5 6">
    <name type="scientific">Fluviicola taffensis (strain DSM 16823 / NCIMB 13979 / RW262)</name>
    <dbReference type="NCBI Taxonomy" id="755732"/>
    <lineage>
        <taxon>Bacteria</taxon>
        <taxon>Pseudomonadati</taxon>
        <taxon>Bacteroidota</taxon>
        <taxon>Flavobacteriia</taxon>
        <taxon>Flavobacteriales</taxon>
        <taxon>Crocinitomicaceae</taxon>
        <taxon>Fluviicola</taxon>
    </lineage>
</organism>
<dbReference type="PANTHER" id="PTHR40661">
    <property type="match status" value="1"/>
</dbReference>
<dbReference type="HOGENOM" id="CLU_066192_52_2_10"/>
<reference evidence="5 6" key="1">
    <citation type="journal article" date="2011" name="Stand. Genomic Sci.">
        <title>Complete genome sequence of the gliding freshwater bacterium Fluviicola taffensis type strain (RW262).</title>
        <authorList>
            <person name="Woyke T."/>
            <person name="Chertkov O."/>
            <person name="Lapidus A."/>
            <person name="Nolan M."/>
            <person name="Lucas S."/>
            <person name="Del Rio T.G."/>
            <person name="Tice H."/>
            <person name="Cheng J.F."/>
            <person name="Tapia R."/>
            <person name="Han C."/>
            <person name="Goodwin L."/>
            <person name="Pitluck S."/>
            <person name="Liolios K."/>
            <person name="Pagani I."/>
            <person name="Ivanova N."/>
            <person name="Huntemann M."/>
            <person name="Mavromatis K."/>
            <person name="Mikhailova N."/>
            <person name="Pati A."/>
            <person name="Chen A."/>
            <person name="Palaniappan K."/>
            <person name="Land M."/>
            <person name="Hauser L."/>
            <person name="Brambilla E.M."/>
            <person name="Rohde M."/>
            <person name="Mwirichia R."/>
            <person name="Sikorski J."/>
            <person name="Tindall B.J."/>
            <person name="Goker M."/>
            <person name="Bristow J."/>
            <person name="Eisen J.A."/>
            <person name="Markowitz V."/>
            <person name="Hugenholtz P."/>
            <person name="Klenk H.P."/>
            <person name="Kyrpides N.C."/>
        </authorList>
    </citation>
    <scope>NUCLEOTIDE SEQUENCE [LARGE SCALE GENOMIC DNA]</scope>
    <source>
        <strain evidence="6">DSM 16823 / RW262 / RW262</strain>
    </source>
</reference>
<dbReference type="STRING" id="755732.Fluta_2129"/>
<name>F2I9V7_FLUTR</name>
<dbReference type="CDD" id="cd00093">
    <property type="entry name" value="HTH_XRE"/>
    <property type="match status" value="1"/>
</dbReference>
<evidence type="ECO:0000256" key="3">
    <source>
        <dbReference type="ARBA" id="ARBA00023163"/>
    </source>
</evidence>